<evidence type="ECO:0000313" key="2">
    <source>
        <dbReference type="Proteomes" id="UP000713880"/>
    </source>
</evidence>
<accession>A0A939BJB0</accession>
<protein>
    <submittedName>
        <fullName evidence="1">Uncharacterized protein</fullName>
    </submittedName>
</protein>
<name>A0A939BJB0_9CLOT</name>
<evidence type="ECO:0000313" key="1">
    <source>
        <dbReference type="EMBL" id="MBM6826678.1"/>
    </source>
</evidence>
<proteinExistence type="predicted"/>
<organism evidence="1 2">
    <name type="scientific">Mordavella massiliensis</name>
    <dbReference type="NCBI Taxonomy" id="1871024"/>
    <lineage>
        <taxon>Bacteria</taxon>
        <taxon>Bacillati</taxon>
        <taxon>Bacillota</taxon>
        <taxon>Clostridia</taxon>
        <taxon>Eubacteriales</taxon>
        <taxon>Clostridiaceae</taxon>
        <taxon>Mordavella</taxon>
    </lineage>
</organism>
<dbReference type="AlphaFoldDB" id="A0A939BJB0"/>
<sequence>MDTIYVYREKIQELYARHSRIINKTGQFILALAAFALINHNVGFMDALASPVAALGLAIICTFLPLGFTVLAATVLILAHMFAVSLGILIVTALVFLVLYIFYLRLTPKMALLVLLTPLAFFLKIPYVIPVACGLVLSPVSVIAMTCGTIVFYLLEYVRENVSSLEGSADLMTQIPGCLKQVFQNKEMWIVIAAFIICCFVVYTLRRQAMDHAWKIAIVAGAVANIIVIAVGDIAFGVHTSYGPMIAGSIAAVVIGLVLELFFFTVDYARSENLQYEDDEYYYYVKAVPKISVAAPEKTVKRINERQETEIIDAEEVRRQAKKRRHMKDQDVDNMLLTRSLKEEFKKDK</sequence>
<comment type="caution">
    <text evidence="1">The sequence shown here is derived from an EMBL/GenBank/DDBJ whole genome shotgun (WGS) entry which is preliminary data.</text>
</comment>
<dbReference type="EMBL" id="JACJLV010000015">
    <property type="protein sequence ID" value="MBM6826678.1"/>
    <property type="molecule type" value="Genomic_DNA"/>
</dbReference>
<dbReference type="RefSeq" id="WP_204908725.1">
    <property type="nucleotide sequence ID" value="NZ_JACJLV010000015.1"/>
</dbReference>
<reference evidence="1" key="1">
    <citation type="submission" date="2020-08" db="EMBL/GenBank/DDBJ databases">
        <authorList>
            <person name="Cejkova D."/>
            <person name="Kubasova T."/>
            <person name="Jahodarova E."/>
            <person name="Rychlik I."/>
        </authorList>
    </citation>
    <scope>NUCLEOTIDE SEQUENCE</scope>
    <source>
        <strain evidence="1">An420c</strain>
    </source>
</reference>
<keyword evidence="2" id="KW-1185">Reference proteome</keyword>
<dbReference type="Proteomes" id="UP000713880">
    <property type="component" value="Unassembled WGS sequence"/>
</dbReference>
<reference evidence="1" key="2">
    <citation type="journal article" date="2021" name="Sci. Rep.">
        <title>The distribution of antibiotic resistance genes in chicken gut microbiota commensals.</title>
        <authorList>
            <person name="Juricova H."/>
            <person name="Matiasovicova J."/>
            <person name="Kubasova T."/>
            <person name="Cejkova D."/>
            <person name="Rychlik I."/>
        </authorList>
    </citation>
    <scope>NUCLEOTIDE SEQUENCE</scope>
    <source>
        <strain evidence="1">An420c</strain>
    </source>
</reference>
<gene>
    <name evidence="1" type="ORF">H6A13_06105</name>
</gene>